<reference evidence="6" key="2">
    <citation type="submission" date="2020-09" db="EMBL/GenBank/DDBJ databases">
        <authorList>
            <person name="Sun Q."/>
            <person name="Kim S."/>
        </authorList>
    </citation>
    <scope>NUCLEOTIDE SEQUENCE</scope>
    <source>
        <strain evidence="6">KCTC 42731</strain>
    </source>
</reference>
<evidence type="ECO:0000256" key="4">
    <source>
        <dbReference type="SAM" id="SignalP"/>
    </source>
</evidence>
<reference evidence="6" key="1">
    <citation type="journal article" date="2014" name="Int. J. Syst. Evol. Microbiol.">
        <title>Complete genome sequence of Corynebacterium casei LMG S-19264T (=DSM 44701T), isolated from a smear-ripened cheese.</title>
        <authorList>
            <consortium name="US DOE Joint Genome Institute (JGI-PGF)"/>
            <person name="Walter F."/>
            <person name="Albersmeier A."/>
            <person name="Kalinowski J."/>
            <person name="Ruckert C."/>
        </authorList>
    </citation>
    <scope>NUCLEOTIDE SEQUENCE</scope>
    <source>
        <strain evidence="6">KCTC 42731</strain>
    </source>
</reference>
<evidence type="ECO:0000256" key="3">
    <source>
        <dbReference type="ARBA" id="ARBA00022729"/>
    </source>
</evidence>
<accession>A0A919BIW5</accession>
<dbReference type="Pfam" id="PF13407">
    <property type="entry name" value="Peripla_BP_4"/>
    <property type="match status" value="1"/>
</dbReference>
<feature type="domain" description="Periplasmic binding protein" evidence="5">
    <location>
        <begin position="24"/>
        <end position="291"/>
    </location>
</feature>
<dbReference type="PANTHER" id="PTHR46847:SF2">
    <property type="entry name" value="ABC TRANSPORTER SUGAR-BINDING PROTEIN"/>
    <property type="match status" value="1"/>
</dbReference>
<dbReference type="Proteomes" id="UP000623842">
    <property type="component" value="Unassembled WGS sequence"/>
</dbReference>
<dbReference type="SUPFAM" id="SSF53822">
    <property type="entry name" value="Periplasmic binding protein-like I"/>
    <property type="match status" value="1"/>
</dbReference>
<gene>
    <name evidence="6" type="ORF">GCM10017161_19800</name>
</gene>
<keyword evidence="7" id="KW-1185">Reference proteome</keyword>
<comment type="subcellular location">
    <subcellularLocation>
        <location evidence="1">Cell envelope</location>
    </subcellularLocation>
</comment>
<sequence>MYKIVPLILAISLFASTSYANYFVFVNPSNKADPFWNYITDLAVATAEDLNVRLEVAYSGANRIHQSDLIKDIAERSEKPDAVIFLPYDGSIMRSFTTLEQAKIPFVTLEQVFNRQMFPSLGRAMETYKFWLGEYNYDNQRAAIELMSYLVERANNSIKPKVDESLYAIGIGGDFYQSSILRMNGFSIVAHANPNVELNHVLPASWQREKAKKLFIELNRKYGNTNIVFCASDQMALGVVEAAKELKLSINKSLFIGGFDWFPETLTAIKNNEFTASMGGHYILASKAIVDLYDHFHGISPYRKSSMAYRVPLSIIHQDNLNEFSSLLTPFNAENIDFSLFSKHLATQRNQKAPEFTISNFAKAMNQQNN</sequence>
<dbReference type="GO" id="GO:0030313">
    <property type="term" value="C:cell envelope"/>
    <property type="evidence" value="ECO:0007669"/>
    <property type="project" value="UniProtKB-SubCell"/>
</dbReference>
<feature type="chain" id="PRO_5037458465" description="Periplasmic binding protein domain-containing protein" evidence="4">
    <location>
        <begin position="21"/>
        <end position="370"/>
    </location>
</feature>
<dbReference type="EMBL" id="BNCK01000004">
    <property type="protein sequence ID" value="GHF91898.1"/>
    <property type="molecule type" value="Genomic_DNA"/>
</dbReference>
<protein>
    <recommendedName>
        <fullName evidence="5">Periplasmic binding protein domain-containing protein</fullName>
    </recommendedName>
</protein>
<dbReference type="GO" id="GO:0030246">
    <property type="term" value="F:carbohydrate binding"/>
    <property type="evidence" value="ECO:0007669"/>
    <property type="project" value="UniProtKB-ARBA"/>
</dbReference>
<dbReference type="AlphaFoldDB" id="A0A919BIW5"/>
<dbReference type="RefSeq" id="WP_189769894.1">
    <property type="nucleotide sequence ID" value="NZ_BNCK01000004.1"/>
</dbReference>
<organism evidence="6 7">
    <name type="scientific">Thalassotalea marina</name>
    <dbReference type="NCBI Taxonomy" id="1673741"/>
    <lineage>
        <taxon>Bacteria</taxon>
        <taxon>Pseudomonadati</taxon>
        <taxon>Pseudomonadota</taxon>
        <taxon>Gammaproteobacteria</taxon>
        <taxon>Alteromonadales</taxon>
        <taxon>Colwelliaceae</taxon>
        <taxon>Thalassotalea</taxon>
    </lineage>
</organism>
<evidence type="ECO:0000313" key="7">
    <source>
        <dbReference type="Proteomes" id="UP000623842"/>
    </source>
</evidence>
<dbReference type="PANTHER" id="PTHR46847">
    <property type="entry name" value="D-ALLOSE-BINDING PERIPLASMIC PROTEIN-RELATED"/>
    <property type="match status" value="1"/>
</dbReference>
<comment type="caution">
    <text evidence="6">The sequence shown here is derived from an EMBL/GenBank/DDBJ whole genome shotgun (WGS) entry which is preliminary data.</text>
</comment>
<evidence type="ECO:0000256" key="2">
    <source>
        <dbReference type="ARBA" id="ARBA00007639"/>
    </source>
</evidence>
<comment type="similarity">
    <text evidence="2">Belongs to the bacterial solute-binding protein 2 family.</text>
</comment>
<keyword evidence="3 4" id="KW-0732">Signal</keyword>
<feature type="signal peptide" evidence="4">
    <location>
        <begin position="1"/>
        <end position="20"/>
    </location>
</feature>
<dbReference type="InterPro" id="IPR028082">
    <property type="entry name" value="Peripla_BP_I"/>
</dbReference>
<dbReference type="InterPro" id="IPR025997">
    <property type="entry name" value="SBP_2_dom"/>
</dbReference>
<dbReference type="CDD" id="cd06324">
    <property type="entry name" value="PBP1_ABC_sugar_binding-like"/>
    <property type="match status" value="1"/>
</dbReference>
<evidence type="ECO:0000313" key="6">
    <source>
        <dbReference type="EMBL" id="GHF91898.1"/>
    </source>
</evidence>
<proteinExistence type="inferred from homology"/>
<evidence type="ECO:0000256" key="1">
    <source>
        <dbReference type="ARBA" id="ARBA00004196"/>
    </source>
</evidence>
<dbReference type="Gene3D" id="3.40.50.2300">
    <property type="match status" value="2"/>
</dbReference>
<dbReference type="GO" id="GO:0055085">
    <property type="term" value="P:transmembrane transport"/>
    <property type="evidence" value="ECO:0007669"/>
    <property type="project" value="UniProtKB-ARBA"/>
</dbReference>
<name>A0A919BIW5_9GAMM</name>
<evidence type="ECO:0000259" key="5">
    <source>
        <dbReference type="Pfam" id="PF13407"/>
    </source>
</evidence>